<dbReference type="RefSeq" id="WP_315623693.1">
    <property type="nucleotide sequence ID" value="NZ_JAUHMF010000001.1"/>
</dbReference>
<name>A0ABU3NJR8_9CHLR</name>
<dbReference type="EMBL" id="JAUHMF010000001">
    <property type="protein sequence ID" value="MDT8897042.1"/>
    <property type="molecule type" value="Genomic_DNA"/>
</dbReference>
<keyword evidence="6 8" id="KW-1133">Transmembrane helix</keyword>
<feature type="transmembrane region" description="Helical" evidence="8">
    <location>
        <begin position="12"/>
        <end position="33"/>
    </location>
</feature>
<evidence type="ECO:0000313" key="10">
    <source>
        <dbReference type="Proteomes" id="UP001254165"/>
    </source>
</evidence>
<keyword evidence="10" id="KW-1185">Reference proteome</keyword>
<dbReference type="InterPro" id="IPR011606">
    <property type="entry name" value="Brnchd-chn_aa_trnsp_permease"/>
</dbReference>
<dbReference type="Pfam" id="PF03591">
    <property type="entry name" value="AzlC"/>
    <property type="match status" value="1"/>
</dbReference>
<comment type="caution">
    <text evidence="9">The sequence shown here is derived from an EMBL/GenBank/DDBJ whole genome shotgun (WGS) entry which is preliminary data.</text>
</comment>
<comment type="subcellular location">
    <subcellularLocation>
        <location evidence="1">Cell membrane</location>
        <topology evidence="1">Multi-pass membrane protein</topology>
    </subcellularLocation>
</comment>
<feature type="transmembrane region" description="Helical" evidence="8">
    <location>
        <begin position="45"/>
        <end position="64"/>
    </location>
</feature>
<dbReference type="Proteomes" id="UP001254165">
    <property type="component" value="Unassembled WGS sequence"/>
</dbReference>
<feature type="transmembrane region" description="Helical" evidence="8">
    <location>
        <begin position="164"/>
        <end position="182"/>
    </location>
</feature>
<keyword evidence="7 8" id="KW-0472">Membrane</keyword>
<dbReference type="PANTHER" id="PTHR34979">
    <property type="entry name" value="INNER MEMBRANE PROTEIN YGAZ"/>
    <property type="match status" value="1"/>
</dbReference>
<gene>
    <name evidence="9" type="ORF">QYE77_02100</name>
</gene>
<evidence type="ECO:0000256" key="2">
    <source>
        <dbReference type="ARBA" id="ARBA00010735"/>
    </source>
</evidence>
<keyword evidence="4" id="KW-1003">Cell membrane</keyword>
<feature type="transmembrane region" description="Helical" evidence="8">
    <location>
        <begin position="188"/>
        <end position="221"/>
    </location>
</feature>
<evidence type="ECO:0000256" key="6">
    <source>
        <dbReference type="ARBA" id="ARBA00022989"/>
    </source>
</evidence>
<evidence type="ECO:0000256" key="3">
    <source>
        <dbReference type="ARBA" id="ARBA00022448"/>
    </source>
</evidence>
<evidence type="ECO:0000256" key="8">
    <source>
        <dbReference type="SAM" id="Phobius"/>
    </source>
</evidence>
<evidence type="ECO:0000256" key="5">
    <source>
        <dbReference type="ARBA" id="ARBA00022692"/>
    </source>
</evidence>
<evidence type="ECO:0000256" key="4">
    <source>
        <dbReference type="ARBA" id="ARBA00022475"/>
    </source>
</evidence>
<feature type="transmembrane region" description="Helical" evidence="8">
    <location>
        <begin position="134"/>
        <end position="157"/>
    </location>
</feature>
<proteinExistence type="inferred from homology"/>
<evidence type="ECO:0000256" key="7">
    <source>
        <dbReference type="ARBA" id="ARBA00023136"/>
    </source>
</evidence>
<evidence type="ECO:0000256" key="1">
    <source>
        <dbReference type="ARBA" id="ARBA00004651"/>
    </source>
</evidence>
<comment type="similarity">
    <text evidence="2">Belongs to the AzlC family.</text>
</comment>
<protein>
    <submittedName>
        <fullName evidence="9">AzlC family ABC transporter permease</fullName>
    </submittedName>
</protein>
<evidence type="ECO:0000313" key="9">
    <source>
        <dbReference type="EMBL" id="MDT8897042.1"/>
    </source>
</evidence>
<reference evidence="9 10" key="1">
    <citation type="submission" date="2023-07" db="EMBL/GenBank/DDBJ databases">
        <title>Novel species of Thermanaerothrix with wide hydrolytic capabilities.</title>
        <authorList>
            <person name="Zayulina K.S."/>
            <person name="Podosokorskaya O.A."/>
            <person name="Elcheninov A.G."/>
        </authorList>
    </citation>
    <scope>NUCLEOTIDE SEQUENCE [LARGE SCALE GENOMIC DNA]</scope>
    <source>
        <strain evidence="9 10">4228-RoL</strain>
    </source>
</reference>
<organism evidence="9 10">
    <name type="scientific">Thermanaerothrix solaris</name>
    <dbReference type="NCBI Taxonomy" id="3058434"/>
    <lineage>
        <taxon>Bacteria</taxon>
        <taxon>Bacillati</taxon>
        <taxon>Chloroflexota</taxon>
        <taxon>Anaerolineae</taxon>
        <taxon>Anaerolineales</taxon>
        <taxon>Anaerolineaceae</taxon>
        <taxon>Thermanaerothrix</taxon>
    </lineage>
</organism>
<dbReference type="PANTHER" id="PTHR34979:SF1">
    <property type="entry name" value="INNER MEMBRANE PROTEIN YGAZ"/>
    <property type="match status" value="1"/>
</dbReference>
<accession>A0ABU3NJR8</accession>
<keyword evidence="5 8" id="KW-0812">Transmembrane</keyword>
<sequence>MNKWVRNEFMRGVQAFLPLLVGVVPFGLITGIAVSQTGISPNDGIIMSLLVYSGAALLVALQLIQLGTPILITILSALMVNLRFLMYSASLAPHFQKLSSRWKILLAYLLSDQAYAVSISYLEDPSNQKTGHWYFLGAAIAMWLTWQGSLFLGMVVGVNVPPGWSLDFTVPLTFLALAVPTVKDKSTLFSALVASLAALLMNGLPFKIGVVIAAIIGIGIGAMVDEWRSS</sequence>
<feature type="transmembrane region" description="Helical" evidence="8">
    <location>
        <begin position="70"/>
        <end position="92"/>
    </location>
</feature>
<keyword evidence="3" id="KW-0813">Transport</keyword>